<gene>
    <name evidence="3" type="ORF">INF20_05340</name>
</gene>
<dbReference type="Proteomes" id="UP001516588">
    <property type="component" value="Unassembled WGS sequence"/>
</dbReference>
<evidence type="ECO:0000313" key="4">
    <source>
        <dbReference type="Proteomes" id="UP001516588"/>
    </source>
</evidence>
<dbReference type="InterPro" id="IPR018913">
    <property type="entry name" value="BppU_N"/>
</dbReference>
<name>A0ABR9QXU3_9FIRM</name>
<evidence type="ECO:0000256" key="1">
    <source>
        <dbReference type="SAM" id="Coils"/>
    </source>
</evidence>
<keyword evidence="4" id="KW-1185">Reference proteome</keyword>
<dbReference type="RefSeq" id="WP_226385352.1">
    <property type="nucleotide sequence ID" value="NZ_JADCKA010000008.1"/>
</dbReference>
<reference evidence="3 4" key="1">
    <citation type="submission" date="2020-10" db="EMBL/GenBank/DDBJ databases">
        <title>ChiBAC.</title>
        <authorList>
            <person name="Zenner C."/>
            <person name="Hitch T.C.A."/>
            <person name="Clavel T."/>
        </authorList>
    </citation>
    <scope>NUCLEOTIDE SEQUENCE [LARGE SCALE GENOMIC DNA]</scope>
    <source>
        <strain evidence="3 4">DSM 108706</strain>
    </source>
</reference>
<organism evidence="3 4">
    <name type="scientific">Gallibacter intestinalis</name>
    <dbReference type="NCBI Taxonomy" id="2779356"/>
    <lineage>
        <taxon>Bacteria</taxon>
        <taxon>Bacillati</taxon>
        <taxon>Bacillota</taxon>
        <taxon>Clostridia</taxon>
        <taxon>Eubacteriales</taxon>
        <taxon>Eubacteriaceae</taxon>
        <taxon>Gallibacter</taxon>
    </lineage>
</organism>
<feature type="domain" description="BppU N-terminal" evidence="2">
    <location>
        <begin position="5"/>
        <end position="145"/>
    </location>
</feature>
<comment type="caution">
    <text evidence="3">The sequence shown here is derived from an EMBL/GenBank/DDBJ whole genome shotgun (WGS) entry which is preliminary data.</text>
</comment>
<dbReference type="Gene3D" id="2.60.40.3350">
    <property type="match status" value="1"/>
</dbReference>
<dbReference type="Pfam" id="PF10651">
    <property type="entry name" value="BppU_N"/>
    <property type="match status" value="1"/>
</dbReference>
<proteinExistence type="predicted"/>
<sequence length="343" mass="38323">MNYKAFNIGLPIKDNNVKIQDGLVQFDTANIVNVRLIDGSEPFDFTGYTDILLDILKPDGHRIVAGITSDGENTNNPYRIQVLDPAQGLIRFVLSGQATVITGTYFCTLSLFSSGKVLTSARINYYVGESLLNDMDSEIESTDDYQFLLNLINRNSDIATAEQERADAECQRELNEEERNREFKEMYDSITEYIKNAEKYVQLTQEYMEEAKRYAELAQNPSQKIINELITQMNLATKKYVDDEITENTKDFIVGEINANRKKFTMGTASTIPALDKGEFGIDGGNNIFAGGSNGNILLSGVYVVGPTEPQYDTLLWIDTNAGGQLKYHNGSEWVPASILAFS</sequence>
<evidence type="ECO:0000259" key="2">
    <source>
        <dbReference type="Pfam" id="PF10651"/>
    </source>
</evidence>
<keyword evidence="1" id="KW-0175">Coiled coil</keyword>
<accession>A0ABR9QXU3</accession>
<protein>
    <submittedName>
        <fullName evidence="3">BppU family phage baseplate upper protein</fullName>
    </submittedName>
</protein>
<evidence type="ECO:0000313" key="3">
    <source>
        <dbReference type="EMBL" id="MBE5035703.1"/>
    </source>
</evidence>
<feature type="coiled-coil region" evidence="1">
    <location>
        <begin position="158"/>
        <end position="220"/>
    </location>
</feature>
<dbReference type="EMBL" id="JADCKA010000008">
    <property type="protein sequence ID" value="MBE5035703.1"/>
    <property type="molecule type" value="Genomic_DNA"/>
</dbReference>